<dbReference type="Gene3D" id="3.40.50.360">
    <property type="match status" value="1"/>
</dbReference>
<dbReference type="InterPro" id="IPR029039">
    <property type="entry name" value="Flavoprotein-like_sf"/>
</dbReference>
<keyword evidence="2" id="KW-1185">Reference proteome</keyword>
<dbReference type="HOGENOM" id="CLU_1538546_0_0_0"/>
<reference evidence="1 2" key="1">
    <citation type="journal article" date="2011" name="J. Bacteriol.">
        <title>Draft genome sequence of the anoxygenic filamentous phototrophic bacterium Oscillochloris trichoides subsp. DG-6.</title>
        <authorList>
            <person name="Kuznetsov B.B."/>
            <person name="Ivanovsky R.N."/>
            <person name="Keppen O.I."/>
            <person name="Sukhacheva M.V."/>
            <person name="Bumazhkin B.K."/>
            <person name="Patutina E.O."/>
            <person name="Beletsky A.V."/>
            <person name="Mardanov A.V."/>
            <person name="Baslerov R.V."/>
            <person name="Panteleeva A.N."/>
            <person name="Kolganova T.V."/>
            <person name="Ravin N.V."/>
            <person name="Skryabin K.G."/>
        </authorList>
    </citation>
    <scope>NUCLEOTIDE SEQUENCE [LARGE SCALE GENOMIC DNA]</scope>
    <source>
        <strain evidence="1 2">DG-6</strain>
    </source>
</reference>
<dbReference type="EMBL" id="ADVR01000092">
    <property type="protein sequence ID" value="EFO79998.1"/>
    <property type="molecule type" value="Genomic_DNA"/>
</dbReference>
<proteinExistence type="predicted"/>
<dbReference type="OrthoDB" id="156295at2"/>
<gene>
    <name evidence="1" type="ORF">OSCT_2083</name>
</gene>
<evidence type="ECO:0000313" key="1">
    <source>
        <dbReference type="EMBL" id="EFO79998.1"/>
    </source>
</evidence>
<dbReference type="AlphaFoldDB" id="E1IFI2"/>
<accession>E1IFI2</accession>
<dbReference type="Proteomes" id="UP000054010">
    <property type="component" value="Unassembled WGS sequence"/>
</dbReference>
<protein>
    <recommendedName>
        <fullName evidence="3">NADPH-dependent FMN reductase-like domain-containing protein</fullName>
    </recommendedName>
</protein>
<sequence length="174" mass="18345">MHDGYIFTLGVCGSASDSGIAPACLDTMLAAIPPVKRAALLGEVLLSAGLPDLTDPLIPAICADLADAELLFVVSPLLDGALPPRLAALVRHVLAAPPPARPRHAALVLIGTPTPATQTYLDRLCSACGAQIVDQVNIDPNIDFHSHIQKHLTQLAQRTYHHARPLHPEALPHA</sequence>
<evidence type="ECO:0000313" key="2">
    <source>
        <dbReference type="Proteomes" id="UP000054010"/>
    </source>
</evidence>
<name>E1IFI2_9CHLR</name>
<dbReference type="SUPFAM" id="SSF52218">
    <property type="entry name" value="Flavoproteins"/>
    <property type="match status" value="1"/>
</dbReference>
<evidence type="ECO:0008006" key="3">
    <source>
        <dbReference type="Google" id="ProtNLM"/>
    </source>
</evidence>
<comment type="caution">
    <text evidence="1">The sequence shown here is derived from an EMBL/GenBank/DDBJ whole genome shotgun (WGS) entry which is preliminary data.</text>
</comment>
<organism evidence="1 2">
    <name type="scientific">Oscillochloris trichoides DG-6</name>
    <dbReference type="NCBI Taxonomy" id="765420"/>
    <lineage>
        <taxon>Bacteria</taxon>
        <taxon>Bacillati</taxon>
        <taxon>Chloroflexota</taxon>
        <taxon>Chloroflexia</taxon>
        <taxon>Chloroflexales</taxon>
        <taxon>Chloroflexineae</taxon>
        <taxon>Oscillochloridaceae</taxon>
        <taxon>Oscillochloris</taxon>
    </lineage>
</organism>